<keyword evidence="5 11" id="KW-0547">Nucleotide-binding</keyword>
<name>A0ABQ6LVX3_9GAMM</name>
<comment type="catalytic activity">
    <reaction evidence="11">
        <text>[ThiI sulfur-carrier protein]-S-sulfanyl-L-cysteine + a uridine in tRNA + 2 reduced [2Fe-2S]-[ferredoxin] + ATP + H(+) = [ThiI sulfur-carrier protein]-L-cysteine + a 4-thiouridine in tRNA + 2 oxidized [2Fe-2S]-[ferredoxin] + AMP + diphosphate</text>
        <dbReference type="Rhea" id="RHEA:24176"/>
        <dbReference type="Rhea" id="RHEA-COMP:10000"/>
        <dbReference type="Rhea" id="RHEA-COMP:10001"/>
        <dbReference type="Rhea" id="RHEA-COMP:13337"/>
        <dbReference type="Rhea" id="RHEA-COMP:13338"/>
        <dbReference type="Rhea" id="RHEA-COMP:13339"/>
        <dbReference type="Rhea" id="RHEA-COMP:13340"/>
        <dbReference type="ChEBI" id="CHEBI:15378"/>
        <dbReference type="ChEBI" id="CHEBI:29950"/>
        <dbReference type="ChEBI" id="CHEBI:30616"/>
        <dbReference type="ChEBI" id="CHEBI:33019"/>
        <dbReference type="ChEBI" id="CHEBI:33737"/>
        <dbReference type="ChEBI" id="CHEBI:33738"/>
        <dbReference type="ChEBI" id="CHEBI:61963"/>
        <dbReference type="ChEBI" id="CHEBI:65315"/>
        <dbReference type="ChEBI" id="CHEBI:136798"/>
        <dbReference type="ChEBI" id="CHEBI:456215"/>
        <dbReference type="EC" id="2.8.1.4"/>
    </reaction>
</comment>
<comment type="catalytic activity">
    <reaction evidence="11">
        <text>[ThiS sulfur-carrier protein]-C-terminal Gly-Gly-AMP + S-sulfanyl-L-cysteinyl-[cysteine desulfurase] + AH2 = [ThiS sulfur-carrier protein]-C-terminal-Gly-aminoethanethioate + L-cysteinyl-[cysteine desulfurase] + A + AMP + 2 H(+)</text>
        <dbReference type="Rhea" id="RHEA:43340"/>
        <dbReference type="Rhea" id="RHEA-COMP:12157"/>
        <dbReference type="Rhea" id="RHEA-COMP:12158"/>
        <dbReference type="Rhea" id="RHEA-COMP:12910"/>
        <dbReference type="Rhea" id="RHEA-COMP:19908"/>
        <dbReference type="ChEBI" id="CHEBI:13193"/>
        <dbReference type="ChEBI" id="CHEBI:15378"/>
        <dbReference type="ChEBI" id="CHEBI:17499"/>
        <dbReference type="ChEBI" id="CHEBI:29950"/>
        <dbReference type="ChEBI" id="CHEBI:61963"/>
        <dbReference type="ChEBI" id="CHEBI:90618"/>
        <dbReference type="ChEBI" id="CHEBI:232372"/>
        <dbReference type="ChEBI" id="CHEBI:456215"/>
    </reaction>
</comment>
<feature type="domain" description="THUMP" evidence="13">
    <location>
        <begin position="63"/>
        <end position="167"/>
    </location>
</feature>
<keyword evidence="7 11" id="KW-0694">RNA-binding</keyword>
<evidence type="ECO:0000256" key="1">
    <source>
        <dbReference type="ARBA" id="ARBA00004496"/>
    </source>
</evidence>
<dbReference type="InterPro" id="IPR026340">
    <property type="entry name" value="THII_Thiazole_biosynth_dom"/>
</dbReference>
<evidence type="ECO:0000256" key="2">
    <source>
        <dbReference type="ARBA" id="ARBA00022490"/>
    </source>
</evidence>
<gene>
    <name evidence="11 14" type="primary">thiI</name>
    <name evidence="14" type="ORF">MNKW57_05590</name>
</gene>
<evidence type="ECO:0000256" key="8">
    <source>
        <dbReference type="ARBA" id="ARBA00022977"/>
    </source>
</evidence>
<dbReference type="InterPro" id="IPR004114">
    <property type="entry name" value="THUMP_dom"/>
</dbReference>
<evidence type="ECO:0000313" key="14">
    <source>
        <dbReference type="EMBL" id="GMG86238.1"/>
    </source>
</evidence>
<comment type="similarity">
    <text evidence="11">Belongs to the ThiI family.</text>
</comment>
<keyword evidence="9 11" id="KW-1015">Disulfide bond</keyword>
<dbReference type="NCBIfam" id="TIGR00342">
    <property type="entry name" value="tRNA uracil 4-sulfurtransferase ThiI"/>
    <property type="match status" value="1"/>
</dbReference>
<feature type="domain" description="Rhodanese" evidence="12">
    <location>
        <begin position="406"/>
        <end position="486"/>
    </location>
</feature>
<dbReference type="Proteomes" id="UP001224392">
    <property type="component" value="Unassembled WGS sequence"/>
</dbReference>
<proteinExistence type="inferred from homology"/>
<dbReference type="RefSeq" id="WP_285762741.1">
    <property type="nucleotide sequence ID" value="NZ_BSYJ01000001.1"/>
</dbReference>
<feature type="binding site" evidence="11">
    <location>
        <position position="289"/>
    </location>
    <ligand>
        <name>ATP</name>
        <dbReference type="ChEBI" id="CHEBI:30616"/>
    </ligand>
</feature>
<dbReference type="PROSITE" id="PS51165">
    <property type="entry name" value="THUMP"/>
    <property type="match status" value="1"/>
</dbReference>
<feature type="binding site" evidence="11">
    <location>
        <position position="298"/>
    </location>
    <ligand>
        <name>ATP</name>
        <dbReference type="ChEBI" id="CHEBI:30616"/>
    </ligand>
</feature>
<keyword evidence="8 11" id="KW-0784">Thiamine biosynthesis</keyword>
<evidence type="ECO:0000256" key="10">
    <source>
        <dbReference type="ARBA" id="ARBA00023284"/>
    </source>
</evidence>
<dbReference type="InterPro" id="IPR036873">
    <property type="entry name" value="Rhodanese-like_dom_sf"/>
</dbReference>
<keyword evidence="3 11" id="KW-0820">tRNA-binding</keyword>
<reference evidence="14 15" key="1">
    <citation type="submission" date="2023-04" db="EMBL/GenBank/DDBJ databases">
        <title>Marinobulbifer ophiurae gen. nov., sp. Nov., isolate from tissue of brittle star Ophioplocus japonicus.</title>
        <authorList>
            <person name="Kawano K."/>
            <person name="Sawayama S."/>
            <person name="Nakagawa S."/>
        </authorList>
    </citation>
    <scope>NUCLEOTIDE SEQUENCE [LARGE SCALE GENOMIC DNA]</scope>
    <source>
        <strain evidence="14 15">NKW57</strain>
    </source>
</reference>
<evidence type="ECO:0000259" key="13">
    <source>
        <dbReference type="PROSITE" id="PS51165"/>
    </source>
</evidence>
<feature type="active site" description="Cysteine persulfide intermediate" evidence="11">
    <location>
        <position position="458"/>
    </location>
</feature>
<dbReference type="PROSITE" id="PS50206">
    <property type="entry name" value="RHODANESE_3"/>
    <property type="match status" value="1"/>
</dbReference>
<dbReference type="HAMAP" id="MF_00021">
    <property type="entry name" value="ThiI"/>
    <property type="match status" value="1"/>
</dbReference>
<dbReference type="EMBL" id="BSYJ01000001">
    <property type="protein sequence ID" value="GMG86238.1"/>
    <property type="molecule type" value="Genomic_DNA"/>
</dbReference>
<dbReference type="CDD" id="cd01712">
    <property type="entry name" value="PPase_ThiI"/>
    <property type="match status" value="1"/>
</dbReference>
<evidence type="ECO:0000313" key="15">
    <source>
        <dbReference type="Proteomes" id="UP001224392"/>
    </source>
</evidence>
<dbReference type="InterPro" id="IPR014729">
    <property type="entry name" value="Rossmann-like_a/b/a_fold"/>
</dbReference>
<evidence type="ECO:0000256" key="6">
    <source>
        <dbReference type="ARBA" id="ARBA00022840"/>
    </source>
</evidence>
<feature type="binding site" evidence="11">
    <location>
        <position position="267"/>
    </location>
    <ligand>
        <name>ATP</name>
        <dbReference type="ChEBI" id="CHEBI:30616"/>
    </ligand>
</feature>
<dbReference type="InterPro" id="IPR003720">
    <property type="entry name" value="tRNA_STrfase"/>
</dbReference>
<comment type="function">
    <text evidence="11">Catalyzes the ATP-dependent transfer of a sulfur to tRNA to produce 4-thiouridine in position 8 of tRNAs, which functions as a near-UV photosensor. Also catalyzes the transfer of sulfur to the sulfur carrier protein ThiS, forming ThiS-thiocarboxylate. This is a step in the synthesis of thiazole, in the thiamine biosynthesis pathway. The sulfur is donated as persulfide by IscS.</text>
</comment>
<dbReference type="Gene3D" id="3.30.2130.30">
    <property type="match status" value="1"/>
</dbReference>
<evidence type="ECO:0000256" key="3">
    <source>
        <dbReference type="ARBA" id="ARBA00022555"/>
    </source>
</evidence>
<dbReference type="SUPFAM" id="SSF52402">
    <property type="entry name" value="Adenine nucleotide alpha hydrolases-like"/>
    <property type="match status" value="1"/>
</dbReference>
<dbReference type="CDD" id="cd11716">
    <property type="entry name" value="THUMP_ThiI"/>
    <property type="match status" value="1"/>
</dbReference>
<dbReference type="InterPro" id="IPR020536">
    <property type="entry name" value="ThiI_AANH"/>
</dbReference>
<evidence type="ECO:0000256" key="5">
    <source>
        <dbReference type="ARBA" id="ARBA00022741"/>
    </source>
</evidence>
<keyword evidence="2 11" id="KW-0963">Cytoplasm</keyword>
<dbReference type="Pfam" id="PF22025">
    <property type="entry name" value="ThiI_fer"/>
    <property type="match status" value="1"/>
</dbReference>
<evidence type="ECO:0000256" key="9">
    <source>
        <dbReference type="ARBA" id="ARBA00023157"/>
    </source>
</evidence>
<accession>A0ABQ6LVX3</accession>
<dbReference type="NCBIfam" id="TIGR04271">
    <property type="entry name" value="ThiI_C_thiazole"/>
    <property type="match status" value="1"/>
</dbReference>
<evidence type="ECO:0000256" key="7">
    <source>
        <dbReference type="ARBA" id="ARBA00022884"/>
    </source>
</evidence>
<dbReference type="Pfam" id="PF02568">
    <property type="entry name" value="ThiI"/>
    <property type="match status" value="1"/>
</dbReference>
<keyword evidence="4 11" id="KW-0808">Transferase</keyword>
<dbReference type="InterPro" id="IPR049962">
    <property type="entry name" value="THUMP_ThiI"/>
</dbReference>
<dbReference type="PANTHER" id="PTHR43209">
    <property type="entry name" value="TRNA SULFURTRANSFERASE"/>
    <property type="match status" value="1"/>
</dbReference>
<dbReference type="InterPro" id="IPR049961">
    <property type="entry name" value="ThiI_N"/>
</dbReference>
<dbReference type="Gene3D" id="3.40.250.10">
    <property type="entry name" value="Rhodanese-like domain"/>
    <property type="match status" value="1"/>
</dbReference>
<evidence type="ECO:0000256" key="4">
    <source>
        <dbReference type="ARBA" id="ARBA00022679"/>
    </source>
</evidence>
<comment type="subcellular location">
    <subcellularLocation>
        <location evidence="1 11">Cytoplasm</location>
    </subcellularLocation>
</comment>
<feature type="disulfide bond" description="Redox-active" evidence="11">
    <location>
        <begin position="346"/>
        <end position="458"/>
    </location>
</feature>
<dbReference type="Gene3D" id="3.40.50.620">
    <property type="entry name" value="HUPs"/>
    <property type="match status" value="1"/>
</dbReference>
<dbReference type="InterPro" id="IPR001763">
    <property type="entry name" value="Rhodanese-like_dom"/>
</dbReference>
<evidence type="ECO:0000256" key="11">
    <source>
        <dbReference type="HAMAP-Rule" id="MF_00021"/>
    </source>
</evidence>
<keyword evidence="6 11" id="KW-0067">ATP-binding</keyword>
<evidence type="ECO:0000259" key="12">
    <source>
        <dbReference type="PROSITE" id="PS50206"/>
    </source>
</evidence>
<feature type="binding site" evidence="11">
    <location>
        <begin position="185"/>
        <end position="186"/>
    </location>
    <ligand>
        <name>ATP</name>
        <dbReference type="ChEBI" id="CHEBI:30616"/>
    </ligand>
</feature>
<keyword evidence="15" id="KW-1185">Reference proteome</keyword>
<dbReference type="InterPro" id="IPR050102">
    <property type="entry name" value="tRNA_sulfurtransferase_ThiI"/>
</dbReference>
<comment type="caution">
    <text evidence="11">Lacks conserved residue(s) required for the propagation of feature annotation.</text>
</comment>
<dbReference type="SMART" id="SM00981">
    <property type="entry name" value="THUMP"/>
    <property type="match status" value="1"/>
</dbReference>
<organism evidence="14 15">
    <name type="scientific">Biformimicrobium ophioploci</name>
    <dbReference type="NCBI Taxonomy" id="3036711"/>
    <lineage>
        <taxon>Bacteria</taxon>
        <taxon>Pseudomonadati</taxon>
        <taxon>Pseudomonadota</taxon>
        <taxon>Gammaproteobacteria</taxon>
        <taxon>Cellvibrionales</taxon>
        <taxon>Microbulbiferaceae</taxon>
        <taxon>Biformimicrobium</taxon>
    </lineage>
</organism>
<dbReference type="EC" id="2.8.1.4" evidence="11"/>
<dbReference type="SUPFAM" id="SSF52821">
    <property type="entry name" value="Rhodanese/Cell cycle control phosphatase"/>
    <property type="match status" value="1"/>
</dbReference>
<comment type="pathway">
    <text evidence="11">Cofactor biosynthesis; thiamine diphosphate biosynthesis.</text>
</comment>
<dbReference type="SUPFAM" id="SSF143437">
    <property type="entry name" value="THUMP domain-like"/>
    <property type="match status" value="1"/>
</dbReference>
<dbReference type="CDD" id="cd00158">
    <property type="entry name" value="RHOD"/>
    <property type="match status" value="1"/>
</dbReference>
<protein>
    <recommendedName>
        <fullName evidence="11">tRNA sulfurtransferase</fullName>
        <ecNumber evidence="11">2.8.1.4</ecNumber>
    </recommendedName>
    <alternativeName>
        <fullName evidence="11">Sulfur carrier protein ThiS sulfurtransferase</fullName>
    </alternativeName>
    <alternativeName>
        <fullName evidence="11">Thiamine biosynthesis protein ThiI</fullName>
    </alternativeName>
    <alternativeName>
        <fullName evidence="11">tRNA 4-thiouridine synthase</fullName>
    </alternativeName>
</protein>
<sequence>MHFVVKFFPEITIKSNPVRKRMSRQLKENLRRLLRAVDERIKVRQDWEKIDVSVPDGEAHLGERVEEVLAHTPGIANFARVQQFPLVDLHDIYEKTASIWGKALAGKTFCVRVKRTGQHDFSSLDVEQYVGGGLNQHFDSAGVKLKHPDITVRMEIRKDTVNVIEQQHKGLGGFPLGTQEAVVSLVSGGFDSTVASYLTVKRGIRTHFCFFNLGGRAHELGVKEIAFYLWNKFGSSHRVQFITVPFDGVVAEILENVDDSHMGVILKRMMLRAATEVANEYNVDALVTGEAVAQVSSQTLRNLSVIDRATDMLVLRPLATSDKNDIIRTAREIGAEDFAANIPEYCGVISVRPTTKAKLERVLEEENNFDFSVLDRAIEERVAQNIDEVMEDVLHEHQEVRVSSSVPAGAVIIDIRHPTDEEINPLEMDGIEVQAIPFYRLSTAAQELDKDRSYLLYCDKGVMSQLHASHLADAGYVNFSVYRPEK</sequence>
<comment type="caution">
    <text evidence="14">The sequence shown here is derived from an EMBL/GenBank/DDBJ whole genome shotgun (WGS) entry which is preliminary data.</text>
</comment>
<keyword evidence="10 11" id="KW-0676">Redox-active center</keyword>
<dbReference type="Pfam" id="PF02926">
    <property type="entry name" value="THUMP"/>
    <property type="match status" value="1"/>
</dbReference>
<dbReference type="InterPro" id="IPR054173">
    <property type="entry name" value="ThiI_fer"/>
</dbReference>
<dbReference type="PANTHER" id="PTHR43209:SF1">
    <property type="entry name" value="TRNA SULFURTRANSFERASE"/>
    <property type="match status" value="1"/>
</dbReference>